<dbReference type="Proteomes" id="UP001228376">
    <property type="component" value="Unassembled WGS sequence"/>
</dbReference>
<evidence type="ECO:0000313" key="2">
    <source>
        <dbReference type="Proteomes" id="UP001228376"/>
    </source>
</evidence>
<organism evidence="1 2">
    <name type="scientific">Tigheibacillus jepli</name>
    <dbReference type="NCBI Taxonomy" id="3035914"/>
    <lineage>
        <taxon>Bacteria</taxon>
        <taxon>Bacillati</taxon>
        <taxon>Bacillota</taxon>
        <taxon>Bacilli</taxon>
        <taxon>Bacillales</taxon>
        <taxon>Bacillaceae</taxon>
        <taxon>Tigheibacillus</taxon>
    </lineage>
</organism>
<sequence length="85" mass="9681">MYFLLLFLFMPGWVRPKEFQIQQIGGMITGTPAVLQFQQLPISKSVIAKNRIAVYFLYTFPIQASLYEKTNGAIGLFVMCRDRGG</sequence>
<reference evidence="1 2" key="1">
    <citation type="submission" date="2023-10" db="EMBL/GenBank/DDBJ databases">
        <title>179-bfca-hs.</title>
        <authorList>
            <person name="Miliotis G."/>
            <person name="Sengupta P."/>
            <person name="Hameed A."/>
            <person name="Chuvochina M."/>
            <person name="Mcdonagh F."/>
            <person name="Simpson A.C."/>
            <person name="Singh N.K."/>
            <person name="Rekha P.D."/>
            <person name="Raman K."/>
            <person name="Hugenholtz P."/>
            <person name="Venkateswaran K."/>
        </authorList>
    </citation>
    <scope>NUCLEOTIDE SEQUENCE [LARGE SCALE GENOMIC DNA]</scope>
    <source>
        <strain evidence="1 2">179-BFC-A-HS</strain>
    </source>
</reference>
<gene>
    <name evidence="1" type="ORF">P5G51_012390</name>
</gene>
<dbReference type="EMBL" id="JAROCA020000001">
    <property type="protein sequence ID" value="MDY0406082.1"/>
    <property type="molecule type" value="Genomic_DNA"/>
</dbReference>
<accession>A0ABU5CIA7</accession>
<dbReference type="RefSeq" id="WP_320384704.1">
    <property type="nucleotide sequence ID" value="NZ_JAROCA020000001.1"/>
</dbReference>
<proteinExistence type="predicted"/>
<name>A0ABU5CIA7_9BACI</name>
<keyword evidence="2" id="KW-1185">Reference proteome</keyword>
<comment type="caution">
    <text evidence="1">The sequence shown here is derived from an EMBL/GenBank/DDBJ whole genome shotgun (WGS) entry which is preliminary data.</text>
</comment>
<protein>
    <submittedName>
        <fullName evidence="1">Uncharacterized protein</fullName>
    </submittedName>
</protein>
<evidence type="ECO:0000313" key="1">
    <source>
        <dbReference type="EMBL" id="MDY0406082.1"/>
    </source>
</evidence>